<dbReference type="PANTHER" id="PTHR47623">
    <property type="entry name" value="OS09G0287300 PROTEIN"/>
    <property type="match status" value="1"/>
</dbReference>
<dbReference type="SUPFAM" id="SSF53254">
    <property type="entry name" value="Phosphoglycerate mutase-like"/>
    <property type="match status" value="1"/>
</dbReference>
<dbReference type="PANTHER" id="PTHR47623:SF1">
    <property type="entry name" value="OS09G0287300 PROTEIN"/>
    <property type="match status" value="1"/>
</dbReference>
<organism evidence="1 2">
    <name type="scientific">Denitratimonas tolerans</name>
    <dbReference type="NCBI Taxonomy" id="1338420"/>
    <lineage>
        <taxon>Bacteria</taxon>
        <taxon>Pseudomonadati</taxon>
        <taxon>Pseudomonadota</taxon>
        <taxon>Gammaproteobacteria</taxon>
        <taxon>Lysobacterales</taxon>
        <taxon>Lysobacteraceae</taxon>
        <taxon>Denitratimonas</taxon>
    </lineage>
</organism>
<evidence type="ECO:0000313" key="1">
    <source>
        <dbReference type="EMBL" id="MEJ1248208.1"/>
    </source>
</evidence>
<gene>
    <name evidence="1" type="ORF">WB794_00735</name>
</gene>
<name>A0AAW9R202_9GAMM</name>
<keyword evidence="2" id="KW-1185">Reference proteome</keyword>
<dbReference type="RefSeq" id="WP_337333918.1">
    <property type="nucleotide sequence ID" value="NZ_JBBDHC010000001.1"/>
</dbReference>
<dbReference type="SMART" id="SM00855">
    <property type="entry name" value="PGAM"/>
    <property type="match status" value="1"/>
</dbReference>
<dbReference type="Gene3D" id="3.40.50.1240">
    <property type="entry name" value="Phosphoglycerate mutase-like"/>
    <property type="match status" value="1"/>
</dbReference>
<dbReference type="CDD" id="cd07067">
    <property type="entry name" value="HP_PGM_like"/>
    <property type="match status" value="1"/>
</dbReference>
<sequence>MKQDRRLILLRHAHALPAGPGQADRDRPLSGTGEAEADAVAAFLAEHAPFARVLCSPALRTRQTAERVMARTGYADTRHDPRIYEASAGELIEVLDEHDAPSILLVGHNPGLEQLVALLCTGRSGEYRGMPPAGVAVLSLPEGAALEPGVARLDAFWSS</sequence>
<proteinExistence type="predicted"/>
<dbReference type="EMBL" id="JBBDHC010000001">
    <property type="protein sequence ID" value="MEJ1248208.1"/>
    <property type="molecule type" value="Genomic_DNA"/>
</dbReference>
<dbReference type="Pfam" id="PF00300">
    <property type="entry name" value="His_Phos_1"/>
    <property type="match status" value="1"/>
</dbReference>
<dbReference type="AlphaFoldDB" id="A0AAW9R202"/>
<dbReference type="Proteomes" id="UP001364472">
    <property type="component" value="Unassembled WGS sequence"/>
</dbReference>
<reference evidence="1 2" key="1">
    <citation type="journal article" date="2016" name="Antonie Van Leeuwenhoek">
        <title>Denitratimonas tolerans gen. nov., sp. nov., a denitrifying bacterium isolated from a bioreactor for tannery wastewater treatment.</title>
        <authorList>
            <person name="Han S.I."/>
            <person name="Kim J.O."/>
            <person name="Lee Y.R."/>
            <person name="Ekpeghere K.I."/>
            <person name="Koh S.C."/>
            <person name="Whang K.S."/>
        </authorList>
    </citation>
    <scope>NUCLEOTIDE SEQUENCE [LARGE SCALE GENOMIC DNA]</scope>
    <source>
        <strain evidence="1 2">KACC 17565</strain>
    </source>
</reference>
<evidence type="ECO:0000313" key="2">
    <source>
        <dbReference type="Proteomes" id="UP001364472"/>
    </source>
</evidence>
<dbReference type="InterPro" id="IPR029033">
    <property type="entry name" value="His_PPase_superfam"/>
</dbReference>
<comment type="caution">
    <text evidence="1">The sequence shown here is derived from an EMBL/GenBank/DDBJ whole genome shotgun (WGS) entry which is preliminary data.</text>
</comment>
<dbReference type="InterPro" id="IPR013078">
    <property type="entry name" value="His_Pase_superF_clade-1"/>
</dbReference>
<protein>
    <submittedName>
        <fullName evidence="1">Histidine phosphatase family protein</fullName>
    </submittedName>
</protein>
<accession>A0AAW9R202</accession>